<dbReference type="AlphaFoldDB" id="A0AAF0EGE1"/>
<dbReference type="GO" id="GO:0000126">
    <property type="term" value="C:transcription factor TFIIIB complex"/>
    <property type="evidence" value="ECO:0007669"/>
    <property type="project" value="TreeGrafter"/>
</dbReference>
<feature type="compositionally biased region" description="Low complexity" evidence="1">
    <location>
        <begin position="58"/>
        <end position="81"/>
    </location>
</feature>
<feature type="compositionally biased region" description="Polar residues" evidence="1">
    <location>
        <begin position="84"/>
        <end position="93"/>
    </location>
</feature>
<dbReference type="InterPro" id="IPR009057">
    <property type="entry name" value="Homeodomain-like_sf"/>
</dbReference>
<feature type="region of interest" description="Disordered" evidence="1">
    <location>
        <begin position="170"/>
        <end position="229"/>
    </location>
</feature>
<feature type="region of interest" description="Disordered" evidence="1">
    <location>
        <begin position="1"/>
        <end position="132"/>
    </location>
</feature>
<feature type="compositionally biased region" description="Polar residues" evidence="1">
    <location>
        <begin position="214"/>
        <end position="225"/>
    </location>
</feature>
<evidence type="ECO:0000313" key="4">
    <source>
        <dbReference type="Proteomes" id="UP001214415"/>
    </source>
</evidence>
<gene>
    <name evidence="3" type="ORF">MEQU1_002798</name>
</gene>
<dbReference type="SUPFAM" id="SSF46689">
    <property type="entry name" value="Homeodomain-like"/>
    <property type="match status" value="1"/>
</dbReference>
<protein>
    <recommendedName>
        <fullName evidence="2">Myb-like domain-containing protein</fullName>
    </recommendedName>
</protein>
<feature type="region of interest" description="Disordered" evidence="1">
    <location>
        <begin position="342"/>
        <end position="384"/>
    </location>
</feature>
<feature type="compositionally biased region" description="Basic and acidic residues" evidence="1">
    <location>
        <begin position="342"/>
        <end position="363"/>
    </location>
</feature>
<accession>A0AAF0EGE1</accession>
<dbReference type="Gene3D" id="1.10.10.60">
    <property type="entry name" value="Homeodomain-like"/>
    <property type="match status" value="1"/>
</dbReference>
<dbReference type="InterPro" id="IPR001005">
    <property type="entry name" value="SANT/Myb"/>
</dbReference>
<feature type="domain" description="Myb-like" evidence="2">
    <location>
        <begin position="376"/>
        <end position="424"/>
    </location>
</feature>
<dbReference type="CDD" id="cd00167">
    <property type="entry name" value="SANT"/>
    <property type="match status" value="1"/>
</dbReference>
<name>A0AAF0EGE1_9BASI</name>
<keyword evidence="4" id="KW-1185">Reference proteome</keyword>
<evidence type="ECO:0000313" key="3">
    <source>
        <dbReference type="EMBL" id="WFD24101.1"/>
    </source>
</evidence>
<dbReference type="Proteomes" id="UP001214415">
    <property type="component" value="Chromosome 5"/>
</dbReference>
<dbReference type="InterPro" id="IPR039467">
    <property type="entry name" value="TFIIIB_B''_Myb"/>
</dbReference>
<dbReference type="PANTHER" id="PTHR22929:SF0">
    <property type="entry name" value="TRANSCRIPTION FACTOR TFIIIB COMPONENT B'' HOMOLOG"/>
    <property type="match status" value="1"/>
</dbReference>
<feature type="region of interest" description="Disordered" evidence="1">
    <location>
        <begin position="266"/>
        <end position="315"/>
    </location>
</feature>
<feature type="compositionally biased region" description="Acidic residues" evidence="1">
    <location>
        <begin position="470"/>
        <end position="480"/>
    </location>
</feature>
<reference evidence="3" key="1">
    <citation type="submission" date="2023-03" db="EMBL/GenBank/DDBJ databases">
        <title>Mating type loci evolution in Malassezia.</title>
        <authorList>
            <person name="Coelho M.A."/>
        </authorList>
    </citation>
    <scope>NUCLEOTIDE SEQUENCE</scope>
    <source>
        <strain evidence="3">CBS 12830</strain>
    </source>
</reference>
<dbReference type="Pfam" id="PF15963">
    <property type="entry name" value="Myb_DNA-bind_7"/>
    <property type="match status" value="1"/>
</dbReference>
<dbReference type="EMBL" id="CP119904">
    <property type="protein sequence ID" value="WFD24101.1"/>
    <property type="molecule type" value="Genomic_DNA"/>
</dbReference>
<feature type="region of interest" description="Disordered" evidence="1">
    <location>
        <begin position="451"/>
        <end position="480"/>
    </location>
</feature>
<evidence type="ECO:0000259" key="2">
    <source>
        <dbReference type="SMART" id="SM00717"/>
    </source>
</evidence>
<dbReference type="GO" id="GO:0070898">
    <property type="term" value="P:RNA polymerase III preinitiation complex assembly"/>
    <property type="evidence" value="ECO:0007669"/>
    <property type="project" value="TreeGrafter"/>
</dbReference>
<feature type="compositionally biased region" description="Low complexity" evidence="1">
    <location>
        <begin position="296"/>
        <end position="312"/>
    </location>
</feature>
<dbReference type="SMART" id="SM00717">
    <property type="entry name" value="SANT"/>
    <property type="match status" value="1"/>
</dbReference>
<dbReference type="PANTHER" id="PTHR22929">
    <property type="entry name" value="RNA POLYMERASE III TRANSCRIPTION INITIATION FACTOR B"/>
    <property type="match status" value="1"/>
</dbReference>
<sequence>MSRIEKGTQRFRPTVVSRRPSQHESGGDKNACPTPVTPPVRTSTDHAPSRAPATKILPRAPGSRAASGATSSSVAAPTARSYAFASQPSTRIVPTQRMPIVPRAVSQPATRVSEPRAASPPSEPSQPTFSPYECFLHAAQDDPQGVLQVPPDTDPSSIAELAAETWQQMSADARAQYGATGGPMPPSSSASRSAAPRKRVHHSISDDEAEYQRQCEQQGTGTTDANLPPLRIDIGTTRMGSIAVTHWKSGRASSRTFELERVRARQLKKRREEAAQRDGNPAGASMEPESVKASDTPAPLTPRETPAPETEPQFGENRFAVQTRIVDGKIVLDEQSLYANYRDDEQQEREQKHWEVIDEREGDQFVNSASRSKQRRTQRWSPQETEKFYQAVSQWGTDFEMITRLFPRRTRREIKAKWTKESRQHPQRLDDAFRRRVQVDLTAYGQAVGVDLSGPPPVITPRAEAKADEVGVEEVVDTVQ</sequence>
<evidence type="ECO:0000256" key="1">
    <source>
        <dbReference type="SAM" id="MobiDB-lite"/>
    </source>
</evidence>
<organism evidence="3 4">
    <name type="scientific">Malassezia equina</name>
    <dbReference type="NCBI Taxonomy" id="1381935"/>
    <lineage>
        <taxon>Eukaryota</taxon>
        <taxon>Fungi</taxon>
        <taxon>Dikarya</taxon>
        <taxon>Basidiomycota</taxon>
        <taxon>Ustilaginomycotina</taxon>
        <taxon>Malasseziomycetes</taxon>
        <taxon>Malasseziales</taxon>
        <taxon>Malasseziaceae</taxon>
        <taxon>Malassezia</taxon>
    </lineage>
</organism>
<dbReference type="GO" id="GO:0001156">
    <property type="term" value="F:TFIIIC-class transcription factor complex binding"/>
    <property type="evidence" value="ECO:0007669"/>
    <property type="project" value="TreeGrafter"/>
</dbReference>
<proteinExistence type="predicted"/>